<keyword evidence="16" id="KW-1185">Reference proteome</keyword>
<dbReference type="SMART" id="SM00155">
    <property type="entry name" value="PLDc"/>
    <property type="match status" value="2"/>
</dbReference>
<evidence type="ECO:0000313" key="16">
    <source>
        <dbReference type="Proteomes" id="UP000199008"/>
    </source>
</evidence>
<dbReference type="InterPro" id="IPR001736">
    <property type="entry name" value="PLipase_D/transphosphatidylase"/>
</dbReference>
<evidence type="ECO:0000256" key="4">
    <source>
        <dbReference type="ARBA" id="ARBA00022679"/>
    </source>
</evidence>
<feature type="domain" description="PLD phosphodiesterase" evidence="14">
    <location>
        <begin position="228"/>
        <end position="255"/>
    </location>
</feature>
<feature type="active site" evidence="12">
    <location>
        <position position="413"/>
    </location>
</feature>
<dbReference type="OrthoDB" id="9762009at2"/>
<comment type="function">
    <text evidence="12">Catalyzes the reversible phosphatidyl group transfer from one phosphatidylglycerol molecule to another to form cardiolipin (CL) (diphosphatidylglycerol) and glycerol.</text>
</comment>
<feature type="active site" evidence="12">
    <location>
        <position position="240"/>
    </location>
</feature>
<reference evidence="16" key="1">
    <citation type="submission" date="2016-10" db="EMBL/GenBank/DDBJ databases">
        <authorList>
            <person name="Varghese N."/>
            <person name="Submissions S."/>
        </authorList>
    </citation>
    <scope>NUCLEOTIDE SEQUENCE [LARGE SCALE GENOMIC DNA]</scope>
    <source>
        <strain evidence="16">CGMCC 1.8895</strain>
    </source>
</reference>
<dbReference type="CDD" id="cd09112">
    <property type="entry name" value="PLDc_CLS_2"/>
    <property type="match status" value="1"/>
</dbReference>
<keyword evidence="10 12" id="KW-0594">Phospholipid biosynthesis</keyword>
<accession>A0A1G9I086</accession>
<keyword evidence="7 12" id="KW-1133">Transmembrane helix</keyword>
<evidence type="ECO:0000256" key="5">
    <source>
        <dbReference type="ARBA" id="ARBA00022692"/>
    </source>
</evidence>
<evidence type="ECO:0000256" key="12">
    <source>
        <dbReference type="HAMAP-Rule" id="MF_01916"/>
    </source>
</evidence>
<evidence type="ECO:0000256" key="10">
    <source>
        <dbReference type="ARBA" id="ARBA00023209"/>
    </source>
</evidence>
<keyword evidence="8 12" id="KW-0443">Lipid metabolism</keyword>
<feature type="transmembrane region" description="Helical" evidence="12">
    <location>
        <begin position="43"/>
        <end position="65"/>
    </location>
</feature>
<comment type="catalytic activity">
    <reaction evidence="12">
        <text>2 a 1,2-diacyl-sn-glycero-3-phospho-(1'-sn-glycerol) = a cardiolipin + glycerol</text>
        <dbReference type="Rhea" id="RHEA:31451"/>
        <dbReference type="ChEBI" id="CHEBI:17754"/>
        <dbReference type="ChEBI" id="CHEBI:62237"/>
        <dbReference type="ChEBI" id="CHEBI:64716"/>
    </reaction>
</comment>
<dbReference type="NCBIfam" id="TIGR04265">
    <property type="entry name" value="bac_cardiolipin"/>
    <property type="match status" value="1"/>
</dbReference>
<evidence type="ECO:0000256" key="9">
    <source>
        <dbReference type="ARBA" id="ARBA00023136"/>
    </source>
</evidence>
<evidence type="ECO:0000256" key="3">
    <source>
        <dbReference type="ARBA" id="ARBA00022516"/>
    </source>
</evidence>
<comment type="subcellular location">
    <subcellularLocation>
        <location evidence="1 12">Cell membrane</location>
        <topology evidence="1 12">Multi-pass membrane protein</topology>
    </subcellularLocation>
</comment>
<dbReference type="InterPro" id="IPR027379">
    <property type="entry name" value="CLS_N"/>
</dbReference>
<dbReference type="Gene3D" id="3.30.870.10">
    <property type="entry name" value="Endonuclease Chain A"/>
    <property type="match status" value="2"/>
</dbReference>
<evidence type="ECO:0000256" key="8">
    <source>
        <dbReference type="ARBA" id="ARBA00023098"/>
    </source>
</evidence>
<feature type="active site" evidence="12">
    <location>
        <position position="235"/>
    </location>
</feature>
<keyword evidence="5 12" id="KW-0812">Transmembrane</keyword>
<keyword evidence="4 12" id="KW-0808">Transferase</keyword>
<dbReference type="Pfam" id="PF13091">
    <property type="entry name" value="PLDc_2"/>
    <property type="match status" value="2"/>
</dbReference>
<evidence type="ECO:0000256" key="11">
    <source>
        <dbReference type="ARBA" id="ARBA00023264"/>
    </source>
</evidence>
<keyword evidence="6" id="KW-0677">Repeat</keyword>
<dbReference type="InterPro" id="IPR030874">
    <property type="entry name" value="Cardiolipin_synth_Firmi"/>
</dbReference>
<dbReference type="FunFam" id="3.30.870.10:FF:000014">
    <property type="entry name" value="Cardiolipin synthase"/>
    <property type="match status" value="1"/>
</dbReference>
<dbReference type="Pfam" id="PF13396">
    <property type="entry name" value="PLDc_N"/>
    <property type="match status" value="1"/>
</dbReference>
<keyword evidence="3 12" id="KW-0444">Lipid biosynthesis</keyword>
<dbReference type="GO" id="GO:0005886">
    <property type="term" value="C:plasma membrane"/>
    <property type="evidence" value="ECO:0007669"/>
    <property type="project" value="UniProtKB-SubCell"/>
</dbReference>
<dbReference type="GO" id="GO:0008808">
    <property type="term" value="F:cardiolipin synthase activity"/>
    <property type="evidence" value="ECO:0007669"/>
    <property type="project" value="UniProtKB-UniRule"/>
</dbReference>
<evidence type="ECO:0000313" key="15">
    <source>
        <dbReference type="EMBL" id="SDL18466.1"/>
    </source>
</evidence>
<evidence type="ECO:0000259" key="14">
    <source>
        <dbReference type="PROSITE" id="PS50035"/>
    </source>
</evidence>
<evidence type="ECO:0000256" key="2">
    <source>
        <dbReference type="ARBA" id="ARBA00022475"/>
    </source>
</evidence>
<dbReference type="Proteomes" id="UP000199008">
    <property type="component" value="Unassembled WGS sequence"/>
</dbReference>
<gene>
    <name evidence="15" type="ORF">SAMN05216216_12823</name>
</gene>
<feature type="active site" evidence="12">
    <location>
        <position position="411"/>
    </location>
</feature>
<feature type="domain" description="PLD phosphodiesterase" evidence="14">
    <location>
        <begin position="406"/>
        <end position="433"/>
    </location>
</feature>
<name>A0A1G9I086_9BACL</name>
<keyword evidence="9 12" id="KW-0472">Membrane</keyword>
<feature type="active site" evidence="12">
    <location>
        <position position="233"/>
    </location>
</feature>
<dbReference type="PANTHER" id="PTHR21248">
    <property type="entry name" value="CARDIOLIPIN SYNTHASE"/>
    <property type="match status" value="1"/>
</dbReference>
<keyword evidence="11 12" id="KW-1208">Phospholipid metabolism</keyword>
<dbReference type="InterPro" id="IPR022924">
    <property type="entry name" value="Cardiolipin_synthase"/>
</dbReference>
<comment type="similarity">
    <text evidence="12">Belongs to the phospholipase D family. Cardiolipin synthase subfamily.</text>
</comment>
<dbReference type="EMBL" id="FNFY01000028">
    <property type="protein sequence ID" value="SDL18466.1"/>
    <property type="molecule type" value="Genomic_DNA"/>
</dbReference>
<dbReference type="PANTHER" id="PTHR21248:SF22">
    <property type="entry name" value="PHOSPHOLIPASE D"/>
    <property type="match status" value="1"/>
</dbReference>
<dbReference type="EC" id="2.7.8.-" evidence="12 13"/>
<protein>
    <recommendedName>
        <fullName evidence="12 13">Cardiolipin synthase</fullName>
        <shortName evidence="12">CL synthase</shortName>
        <ecNumber evidence="12 13">2.7.8.-</ecNumber>
    </recommendedName>
</protein>
<dbReference type="RefSeq" id="WP_092987736.1">
    <property type="nucleotide sequence ID" value="NZ_FNFY01000028.1"/>
</dbReference>
<evidence type="ECO:0000256" key="1">
    <source>
        <dbReference type="ARBA" id="ARBA00004651"/>
    </source>
</evidence>
<dbReference type="SUPFAM" id="SSF56024">
    <property type="entry name" value="Phospholipase D/nuclease"/>
    <property type="match status" value="2"/>
</dbReference>
<feature type="transmembrane region" description="Helical" evidence="12">
    <location>
        <begin position="12"/>
        <end position="36"/>
    </location>
</feature>
<evidence type="ECO:0000256" key="7">
    <source>
        <dbReference type="ARBA" id="ARBA00022989"/>
    </source>
</evidence>
<proteinExistence type="inferred from homology"/>
<dbReference type="STRING" id="576118.SAMN05216216_12823"/>
<evidence type="ECO:0000256" key="6">
    <source>
        <dbReference type="ARBA" id="ARBA00022737"/>
    </source>
</evidence>
<dbReference type="CDD" id="cd09110">
    <property type="entry name" value="PLDc_CLS_1"/>
    <property type="match status" value="1"/>
</dbReference>
<evidence type="ECO:0000256" key="13">
    <source>
        <dbReference type="NCBIfam" id="TIGR04265"/>
    </source>
</evidence>
<dbReference type="GO" id="GO:0032049">
    <property type="term" value="P:cardiolipin biosynthetic process"/>
    <property type="evidence" value="ECO:0007669"/>
    <property type="project" value="UniProtKB-UniRule"/>
</dbReference>
<dbReference type="HAMAP" id="MF_01916">
    <property type="entry name" value="Cardiolipin_synth_Cls"/>
    <property type="match status" value="1"/>
</dbReference>
<dbReference type="InterPro" id="IPR025202">
    <property type="entry name" value="PLD-like_dom"/>
</dbReference>
<dbReference type="PROSITE" id="PS50035">
    <property type="entry name" value="PLD"/>
    <property type="match status" value="2"/>
</dbReference>
<dbReference type="AlphaFoldDB" id="A0A1G9I086"/>
<keyword evidence="2 12" id="KW-1003">Cell membrane</keyword>
<sequence length="493" mass="57468">MTWLSLENWDFSMVFTIATAILFLVNILLAIGLIFLERRSAQSVWAWVLVLFFIPIGGFILYMIFGRTIYNQHIFKIDEKDKVGLEHLVKQQLEDIKNKQFSFVNPLANKHKKLIHMLLYNNQSFLTNNNSVMTYTDMNEKFDQMLEDIENAEDHIHFQYYIFRMDGIGKKLYNALLKKQKEGVSVKILYDDMGSRALNLRQFRKIKSYGGEVEAFFPSFLTIINPRVNNRNHRKIVVIDGKIGYIGGSNVGDEYIGNSKKFGNWRDTHLRIQGNAVKSLQLRFMLDWNSHATRNNMVYSDRFFPANYHDGDRYVQIASSGPDEVWQQIKYGYLKMIYNAKHNIYIQTPYFIPDQSVMEALRIAILSGVKVHLMIPNMPDHPFVYWATYSNSGSLVKMGAKVHIYEKGFLHQKVVMIDDEVVSIGTTNIDNRSFLLNFEVNAFIYSKREAEKQRDIYEMDVENSSLLTEERYDARGKWIKLKEAVANLISPIL</sequence>
<feature type="active site" evidence="12">
    <location>
        <position position="418"/>
    </location>
</feature>
<organism evidence="15 16">
    <name type="scientific">Lacicoccus qingdaonensis</name>
    <dbReference type="NCBI Taxonomy" id="576118"/>
    <lineage>
        <taxon>Bacteria</taxon>
        <taxon>Bacillati</taxon>
        <taxon>Bacillota</taxon>
        <taxon>Bacilli</taxon>
        <taxon>Bacillales</taxon>
        <taxon>Salinicoccaceae</taxon>
        <taxon>Lacicoccus</taxon>
    </lineage>
</organism>